<dbReference type="EnsemblPlants" id="Ma03_t09680.1">
    <property type="protein sequence ID" value="Ma03_p09680.1"/>
    <property type="gene ID" value="Ma03_g09680"/>
</dbReference>
<dbReference type="InParanoid" id="A0A804IAA4"/>
<accession>A0A804IAA4</accession>
<proteinExistence type="predicted"/>
<organism evidence="3 4">
    <name type="scientific">Musa acuminata subsp. malaccensis</name>
    <name type="common">Wild banana</name>
    <name type="synonym">Musa malaccensis</name>
    <dbReference type="NCBI Taxonomy" id="214687"/>
    <lineage>
        <taxon>Eukaryota</taxon>
        <taxon>Viridiplantae</taxon>
        <taxon>Streptophyta</taxon>
        <taxon>Embryophyta</taxon>
        <taxon>Tracheophyta</taxon>
        <taxon>Spermatophyta</taxon>
        <taxon>Magnoliopsida</taxon>
        <taxon>Liliopsida</taxon>
        <taxon>Zingiberales</taxon>
        <taxon>Musaceae</taxon>
        <taxon>Musa</taxon>
    </lineage>
</organism>
<evidence type="ECO:0000313" key="3">
    <source>
        <dbReference type="EnsemblPlants" id="Ma03_p09680.1"/>
    </source>
</evidence>
<evidence type="ECO:0000313" key="2">
    <source>
        <dbReference type="EMBL" id="CAG1849672.1"/>
    </source>
</evidence>
<sequence>MRHNVDMLSSPRSSCSPDWSSQNATLSSLTRRKCTRHARMKTSCPHLGPIHPSAPFDLCPPPPHLYSRNALRDPNVTAFFRFTATWLSSPSWAFGSSSESCVEEALPKR</sequence>
<name>A0A804IAA4_MUSAM</name>
<dbReference type="AlphaFoldDB" id="A0A804IAA4"/>
<gene>
    <name evidence="2" type="ORF">GSMUA_212580.1</name>
</gene>
<reference evidence="3" key="2">
    <citation type="submission" date="2021-05" db="UniProtKB">
        <authorList>
            <consortium name="EnsemblPlants"/>
        </authorList>
    </citation>
    <scope>IDENTIFICATION</scope>
    <source>
        <strain evidence="3">subsp. malaccensis</strain>
    </source>
</reference>
<feature type="compositionally biased region" description="Low complexity" evidence="1">
    <location>
        <begin position="9"/>
        <end position="21"/>
    </location>
</feature>
<reference evidence="2" key="1">
    <citation type="submission" date="2021-03" db="EMBL/GenBank/DDBJ databases">
        <authorList>
            <consortium name="Genoscope - CEA"/>
            <person name="William W."/>
        </authorList>
    </citation>
    <scope>NUCLEOTIDE SEQUENCE</scope>
    <source>
        <strain evidence="2">Doubled-haploid Pahang</strain>
    </source>
</reference>
<protein>
    <submittedName>
        <fullName evidence="2">(wild Malaysian banana) hypothetical protein</fullName>
    </submittedName>
</protein>
<keyword evidence="4" id="KW-1185">Reference proteome</keyword>
<dbReference type="Proteomes" id="UP000012960">
    <property type="component" value="Unplaced"/>
</dbReference>
<evidence type="ECO:0000256" key="1">
    <source>
        <dbReference type="SAM" id="MobiDB-lite"/>
    </source>
</evidence>
<evidence type="ECO:0000313" key="4">
    <source>
        <dbReference type="Proteomes" id="UP000012960"/>
    </source>
</evidence>
<dbReference type="Gramene" id="Ma03_t09680.1">
    <property type="protein sequence ID" value="Ma03_p09680.1"/>
    <property type="gene ID" value="Ma03_g09680"/>
</dbReference>
<feature type="region of interest" description="Disordered" evidence="1">
    <location>
        <begin position="1"/>
        <end position="25"/>
    </location>
</feature>
<dbReference type="EMBL" id="HG996468">
    <property type="protein sequence ID" value="CAG1849672.1"/>
    <property type="molecule type" value="Genomic_DNA"/>
</dbReference>